<dbReference type="RefSeq" id="WP_053950244.1">
    <property type="nucleotide sequence ID" value="NZ_BAABVV010000012.1"/>
</dbReference>
<evidence type="ECO:0000259" key="3">
    <source>
        <dbReference type="PROSITE" id="PS51462"/>
    </source>
</evidence>
<dbReference type="CDD" id="cd03424">
    <property type="entry name" value="NUDIX_ADPRase_Nudt5_UGPPase_Nudt14"/>
    <property type="match status" value="1"/>
</dbReference>
<dbReference type="Pfam" id="PF00293">
    <property type="entry name" value="NUDIX"/>
    <property type="match status" value="1"/>
</dbReference>
<dbReference type="PANTHER" id="PTHR11839">
    <property type="entry name" value="UDP/ADP-SUGAR PYROPHOSPHATASE"/>
    <property type="match status" value="1"/>
</dbReference>
<comment type="cofactor">
    <cofactor evidence="1">
        <name>Mg(2+)</name>
        <dbReference type="ChEBI" id="CHEBI:18420"/>
    </cofactor>
</comment>
<dbReference type="EMBL" id="BAABVV010000012">
    <property type="protein sequence ID" value="GAA6113727.1"/>
    <property type="molecule type" value="Genomic_DNA"/>
</dbReference>
<reference evidence="4 5" key="1">
    <citation type="submission" date="2024-03" db="EMBL/GenBank/DDBJ databases">
        <title>Inconsistent identification of Apilactobacillus kunkeei-related strains obtained by well-developed overall genome related indices.</title>
        <authorList>
            <person name="Maeno S."/>
            <person name="Endo A."/>
        </authorList>
    </citation>
    <scope>NUCLEOTIDE SEQUENCE [LARGE SCALE GENOMIC DNA]</scope>
    <source>
        <strain evidence="4 5">20H-10</strain>
    </source>
</reference>
<evidence type="ECO:0000313" key="4">
    <source>
        <dbReference type="EMBL" id="GAA6113727.1"/>
    </source>
</evidence>
<dbReference type="GO" id="GO:0016787">
    <property type="term" value="F:hydrolase activity"/>
    <property type="evidence" value="ECO:0007669"/>
    <property type="project" value="UniProtKB-KW"/>
</dbReference>
<evidence type="ECO:0000313" key="5">
    <source>
        <dbReference type="Proteomes" id="UP001438112"/>
    </source>
</evidence>
<sequence length="183" mass="20977">MNLEEKVLGVEPKYNGAIINVEKQTVELPNGETSTRDVVHHSNAVGILVLTENNKMLLETQWRAPIAKETIEIPAGKVDDRDNSSLDTVKRELNEETRLEAQNIKRITGFYSSVGFCDEYMELYLAFNLKPVKDELPRDQGEYLNIKEYSLDEALEMIENGKIEDAKTITAIYYWKLHDQIGR</sequence>
<dbReference type="InterPro" id="IPR000086">
    <property type="entry name" value="NUDIX_hydrolase_dom"/>
</dbReference>
<keyword evidence="2 4" id="KW-0378">Hydrolase</keyword>
<keyword evidence="5" id="KW-1185">Reference proteome</keyword>
<dbReference type="PANTHER" id="PTHR11839:SF18">
    <property type="entry name" value="NUDIX HYDROLASE DOMAIN-CONTAINING PROTEIN"/>
    <property type="match status" value="1"/>
</dbReference>
<name>A0ABP9ZG02_9LACO</name>
<dbReference type="Gene3D" id="3.90.79.10">
    <property type="entry name" value="Nucleoside Triphosphate Pyrophosphohydrolase"/>
    <property type="match status" value="1"/>
</dbReference>
<gene>
    <name evidence="4" type="ORF">AP20H10_00900</name>
</gene>
<comment type="caution">
    <text evidence="4">The sequence shown here is derived from an EMBL/GenBank/DDBJ whole genome shotgun (WGS) entry which is preliminary data.</text>
</comment>
<proteinExistence type="predicted"/>
<evidence type="ECO:0000256" key="1">
    <source>
        <dbReference type="ARBA" id="ARBA00001946"/>
    </source>
</evidence>
<protein>
    <submittedName>
        <fullName evidence="4">NUDIX hydrolase</fullName>
    </submittedName>
</protein>
<accession>A0ABP9ZG02</accession>
<organism evidence="4 5">
    <name type="scientific">Apilactobacillus apinorum</name>
    <dbReference type="NCBI Taxonomy" id="1218495"/>
    <lineage>
        <taxon>Bacteria</taxon>
        <taxon>Bacillati</taxon>
        <taxon>Bacillota</taxon>
        <taxon>Bacilli</taxon>
        <taxon>Lactobacillales</taxon>
        <taxon>Lactobacillaceae</taxon>
        <taxon>Apilactobacillus</taxon>
    </lineage>
</organism>
<dbReference type="SUPFAM" id="SSF55811">
    <property type="entry name" value="Nudix"/>
    <property type="match status" value="1"/>
</dbReference>
<dbReference type="PROSITE" id="PS51462">
    <property type="entry name" value="NUDIX"/>
    <property type="match status" value="1"/>
</dbReference>
<dbReference type="Proteomes" id="UP001438112">
    <property type="component" value="Unassembled WGS sequence"/>
</dbReference>
<evidence type="ECO:0000256" key="2">
    <source>
        <dbReference type="ARBA" id="ARBA00022801"/>
    </source>
</evidence>
<dbReference type="InterPro" id="IPR015797">
    <property type="entry name" value="NUDIX_hydrolase-like_dom_sf"/>
</dbReference>
<feature type="domain" description="Nudix hydrolase" evidence="3">
    <location>
        <begin position="40"/>
        <end position="171"/>
    </location>
</feature>